<feature type="domain" description="Solute-binding protein family 5" evidence="5">
    <location>
        <begin position="76"/>
        <end position="439"/>
    </location>
</feature>
<evidence type="ECO:0000256" key="4">
    <source>
        <dbReference type="SAM" id="SignalP"/>
    </source>
</evidence>
<protein>
    <recommendedName>
        <fullName evidence="5">Solute-binding protein family 5 domain-containing protein</fullName>
    </recommendedName>
</protein>
<reference evidence="6 7" key="1">
    <citation type="journal article" date="2014" name="BMC Genomics">
        <title>Comparison of environmental and isolate Sulfobacillus genomes reveals diverse carbon, sulfur, nitrogen, and hydrogen metabolisms.</title>
        <authorList>
            <person name="Justice N.B."/>
            <person name="Norman A."/>
            <person name="Brown C.T."/>
            <person name="Singh A."/>
            <person name="Thomas B.C."/>
            <person name="Banfield J.F."/>
        </authorList>
    </citation>
    <scope>NUCLEOTIDE SEQUENCE [LARGE SCALE GENOMIC DNA]</scope>
    <source>
        <strain evidence="6">AMDSBA4</strain>
    </source>
</reference>
<proteinExistence type="inferred from homology"/>
<dbReference type="Gene3D" id="3.10.105.10">
    <property type="entry name" value="Dipeptide-binding Protein, Domain 3"/>
    <property type="match status" value="1"/>
</dbReference>
<dbReference type="GO" id="GO:0043190">
    <property type="term" value="C:ATP-binding cassette (ABC) transporter complex"/>
    <property type="evidence" value="ECO:0007669"/>
    <property type="project" value="InterPro"/>
</dbReference>
<sequence>MKKWAAPIMAAGLLSAGLAGCGSAPSSAASSPPLVEAIGQNPDNLTPALGALAVDNVPTTLMDLGLIYLSYKDTWAPGIATSWSESKNGLEYTFNLNPKAEWSDGTPLTSADVVYTWHYMTNPKIQITYDTGWNYVKNVVAEGPHKVVFQLTQPYAPFYSTVGSGTIVPKHIFDKWTPAQINHGIYDKGTPVVDGPYILTKWVTDEQLTFAPNPHWFGPPVHIKKIIVQIVPNSDTQFNMLATGKLTMGGIPAADISEINTLHGYNIVKTLEPTYNLIQLDEDHFLKDVNVRRALDWATPKQQIVTDIMHGMAVVAHGDQVPGGYFYDPNVPHRSFDLQKAAQILAADGFTKGAGGWLYKDGQELTVPIWTGSTSQSDMNIAQVVSQDWEKIGVYAPVHTAGWSIVFGNGTPSNPGPQVNGKDEALIFSWGQGVFPDDTIDFNSEYVPKSPFQPSPQENSERYINYTMDKLQAEGVTLSSRPARRKVYDQIQLLEQKTLPLIFLFWYKDDTAISTHLHGYIQTTFGNTPPWDWSLQ</sequence>
<evidence type="ECO:0000313" key="7">
    <source>
        <dbReference type="Proteomes" id="UP000242972"/>
    </source>
</evidence>
<dbReference type="PROSITE" id="PS51257">
    <property type="entry name" value="PROKAR_LIPOPROTEIN"/>
    <property type="match status" value="1"/>
</dbReference>
<dbReference type="GO" id="GO:1904680">
    <property type="term" value="F:peptide transmembrane transporter activity"/>
    <property type="evidence" value="ECO:0007669"/>
    <property type="project" value="TreeGrafter"/>
</dbReference>
<name>A0A2T2XJ38_9FIRM</name>
<dbReference type="InterPro" id="IPR030678">
    <property type="entry name" value="Peptide/Ni-bd"/>
</dbReference>
<dbReference type="SUPFAM" id="SSF53850">
    <property type="entry name" value="Periplasmic binding protein-like II"/>
    <property type="match status" value="1"/>
</dbReference>
<comment type="caution">
    <text evidence="6">The sequence shown here is derived from an EMBL/GenBank/DDBJ whole genome shotgun (WGS) entry which is preliminary data.</text>
</comment>
<dbReference type="Gene3D" id="3.40.190.10">
    <property type="entry name" value="Periplasmic binding protein-like II"/>
    <property type="match status" value="1"/>
</dbReference>
<dbReference type="PANTHER" id="PTHR30290">
    <property type="entry name" value="PERIPLASMIC BINDING COMPONENT OF ABC TRANSPORTER"/>
    <property type="match status" value="1"/>
</dbReference>
<dbReference type="Proteomes" id="UP000242972">
    <property type="component" value="Unassembled WGS sequence"/>
</dbReference>
<comment type="similarity">
    <text evidence="1">Belongs to the bacterial solute-binding protein 5 family.</text>
</comment>
<feature type="chain" id="PRO_5015493455" description="Solute-binding protein family 5 domain-containing protein" evidence="4">
    <location>
        <begin position="29"/>
        <end position="536"/>
    </location>
</feature>
<keyword evidence="3 4" id="KW-0732">Signal</keyword>
<dbReference type="PIRSF" id="PIRSF002741">
    <property type="entry name" value="MppA"/>
    <property type="match status" value="1"/>
</dbReference>
<dbReference type="AlphaFoldDB" id="A0A2T2XJ38"/>
<dbReference type="Pfam" id="PF00496">
    <property type="entry name" value="SBP_bac_5"/>
    <property type="match status" value="1"/>
</dbReference>
<evidence type="ECO:0000256" key="1">
    <source>
        <dbReference type="ARBA" id="ARBA00005695"/>
    </source>
</evidence>
<evidence type="ECO:0000256" key="2">
    <source>
        <dbReference type="ARBA" id="ARBA00022448"/>
    </source>
</evidence>
<dbReference type="EMBL" id="PXYW01000008">
    <property type="protein sequence ID" value="PSR34522.1"/>
    <property type="molecule type" value="Genomic_DNA"/>
</dbReference>
<evidence type="ECO:0000259" key="5">
    <source>
        <dbReference type="Pfam" id="PF00496"/>
    </source>
</evidence>
<dbReference type="PANTHER" id="PTHR30290:SF9">
    <property type="entry name" value="OLIGOPEPTIDE-BINDING PROTEIN APPA"/>
    <property type="match status" value="1"/>
</dbReference>
<evidence type="ECO:0000256" key="3">
    <source>
        <dbReference type="ARBA" id="ARBA00022729"/>
    </source>
</evidence>
<organism evidence="6 7">
    <name type="scientific">Sulfobacillus benefaciens</name>
    <dbReference type="NCBI Taxonomy" id="453960"/>
    <lineage>
        <taxon>Bacteria</taxon>
        <taxon>Bacillati</taxon>
        <taxon>Bacillota</taxon>
        <taxon>Clostridia</taxon>
        <taxon>Eubacteriales</taxon>
        <taxon>Clostridiales Family XVII. Incertae Sedis</taxon>
        <taxon>Sulfobacillus</taxon>
    </lineage>
</organism>
<gene>
    <name evidence="6" type="ORF">C7B46_05190</name>
</gene>
<accession>A0A2T2XJ38</accession>
<dbReference type="GO" id="GO:0015833">
    <property type="term" value="P:peptide transport"/>
    <property type="evidence" value="ECO:0007669"/>
    <property type="project" value="TreeGrafter"/>
</dbReference>
<dbReference type="GO" id="GO:0042597">
    <property type="term" value="C:periplasmic space"/>
    <property type="evidence" value="ECO:0007669"/>
    <property type="project" value="UniProtKB-ARBA"/>
</dbReference>
<keyword evidence="2" id="KW-0813">Transport</keyword>
<dbReference type="InterPro" id="IPR039424">
    <property type="entry name" value="SBP_5"/>
</dbReference>
<evidence type="ECO:0000313" key="6">
    <source>
        <dbReference type="EMBL" id="PSR34522.1"/>
    </source>
</evidence>
<dbReference type="InterPro" id="IPR000914">
    <property type="entry name" value="SBP_5_dom"/>
</dbReference>
<dbReference type="Gene3D" id="3.90.76.10">
    <property type="entry name" value="Dipeptide-binding Protein, Domain 1"/>
    <property type="match status" value="1"/>
</dbReference>
<feature type="signal peptide" evidence="4">
    <location>
        <begin position="1"/>
        <end position="28"/>
    </location>
</feature>